<dbReference type="GO" id="GO:0005524">
    <property type="term" value="F:ATP binding"/>
    <property type="evidence" value="ECO:0007669"/>
    <property type="project" value="UniProtKB-KW"/>
</dbReference>
<evidence type="ECO:0000313" key="12">
    <source>
        <dbReference type="Proteomes" id="UP000095280"/>
    </source>
</evidence>
<feature type="compositionally biased region" description="Polar residues" evidence="10">
    <location>
        <begin position="1"/>
        <end position="23"/>
    </location>
</feature>
<dbReference type="PANTHER" id="PTHR44899:SF10">
    <property type="entry name" value="NIMA-RELATED KINASE 2"/>
    <property type="match status" value="1"/>
</dbReference>
<evidence type="ECO:0000313" key="13">
    <source>
        <dbReference type="WBParaSite" id="maker-unitig_17626-snap-gene-0.2-mRNA-1"/>
    </source>
</evidence>
<comment type="catalytic activity">
    <reaction evidence="8">
        <text>L-threonyl-[protein] + ATP = O-phospho-L-threonyl-[protein] + ADP + H(+)</text>
        <dbReference type="Rhea" id="RHEA:46608"/>
        <dbReference type="Rhea" id="RHEA-COMP:11060"/>
        <dbReference type="Rhea" id="RHEA-COMP:11605"/>
        <dbReference type="ChEBI" id="CHEBI:15378"/>
        <dbReference type="ChEBI" id="CHEBI:30013"/>
        <dbReference type="ChEBI" id="CHEBI:30616"/>
        <dbReference type="ChEBI" id="CHEBI:61977"/>
        <dbReference type="ChEBI" id="CHEBI:456216"/>
        <dbReference type="EC" id="2.7.11.1"/>
    </reaction>
</comment>
<organism evidence="12 13">
    <name type="scientific">Macrostomum lignano</name>
    <dbReference type="NCBI Taxonomy" id="282301"/>
    <lineage>
        <taxon>Eukaryota</taxon>
        <taxon>Metazoa</taxon>
        <taxon>Spiralia</taxon>
        <taxon>Lophotrochozoa</taxon>
        <taxon>Platyhelminthes</taxon>
        <taxon>Rhabditophora</taxon>
        <taxon>Macrostomorpha</taxon>
        <taxon>Macrostomida</taxon>
        <taxon>Macrostomidae</taxon>
        <taxon>Macrostomum</taxon>
    </lineage>
</organism>
<dbReference type="PROSITE" id="PS00108">
    <property type="entry name" value="PROTEIN_KINASE_ST"/>
    <property type="match status" value="1"/>
</dbReference>
<dbReference type="Pfam" id="PF00651">
    <property type="entry name" value="BTB"/>
    <property type="match status" value="1"/>
</dbReference>
<evidence type="ECO:0000256" key="9">
    <source>
        <dbReference type="ARBA" id="ARBA00048679"/>
    </source>
</evidence>
<protein>
    <recommendedName>
        <fullName evidence="2">non-specific serine/threonine protein kinase</fullName>
        <ecNumber evidence="2">2.7.11.1</ecNumber>
    </recommendedName>
</protein>
<dbReference type="PROSITE" id="PS50011">
    <property type="entry name" value="PROTEIN_KINASE_DOM"/>
    <property type="match status" value="1"/>
</dbReference>
<dbReference type="Proteomes" id="UP000095280">
    <property type="component" value="Unplaced"/>
</dbReference>
<evidence type="ECO:0000256" key="1">
    <source>
        <dbReference type="ARBA" id="ARBA00010886"/>
    </source>
</evidence>
<dbReference type="AlphaFoldDB" id="A0A1I8F4C4"/>
<keyword evidence="12" id="KW-1185">Reference proteome</keyword>
<reference evidence="13" key="1">
    <citation type="submission" date="2016-11" db="UniProtKB">
        <authorList>
            <consortium name="WormBaseParasite"/>
        </authorList>
    </citation>
    <scope>IDENTIFICATION</scope>
</reference>
<dbReference type="PANTHER" id="PTHR44899">
    <property type="entry name" value="CAMK FAMILY PROTEIN KINASE"/>
    <property type="match status" value="1"/>
</dbReference>
<keyword evidence="6" id="KW-0418">Kinase</keyword>
<dbReference type="Gene3D" id="3.30.200.20">
    <property type="entry name" value="Phosphorylase Kinase, domain 1"/>
    <property type="match status" value="1"/>
</dbReference>
<comment type="similarity">
    <text evidence="1">Belongs to the protein kinase superfamily. NEK Ser/Thr protein kinase family. NIMA subfamily.</text>
</comment>
<evidence type="ECO:0000256" key="6">
    <source>
        <dbReference type="ARBA" id="ARBA00022777"/>
    </source>
</evidence>
<evidence type="ECO:0000259" key="11">
    <source>
        <dbReference type="PROSITE" id="PS50011"/>
    </source>
</evidence>
<feature type="compositionally biased region" description="Gly residues" evidence="10">
    <location>
        <begin position="57"/>
        <end position="67"/>
    </location>
</feature>
<evidence type="ECO:0000256" key="4">
    <source>
        <dbReference type="ARBA" id="ARBA00022679"/>
    </source>
</evidence>
<evidence type="ECO:0000256" key="5">
    <source>
        <dbReference type="ARBA" id="ARBA00022741"/>
    </source>
</evidence>
<dbReference type="InterPro" id="IPR011009">
    <property type="entry name" value="Kinase-like_dom_sf"/>
</dbReference>
<dbReference type="GO" id="GO:0004674">
    <property type="term" value="F:protein serine/threonine kinase activity"/>
    <property type="evidence" value="ECO:0007669"/>
    <property type="project" value="UniProtKB-KW"/>
</dbReference>
<feature type="compositionally biased region" description="Low complexity" evidence="10">
    <location>
        <begin position="24"/>
        <end position="37"/>
    </location>
</feature>
<evidence type="ECO:0000256" key="3">
    <source>
        <dbReference type="ARBA" id="ARBA00022527"/>
    </source>
</evidence>
<keyword evidence="7" id="KW-0067">ATP-binding</keyword>
<dbReference type="Pfam" id="PF00069">
    <property type="entry name" value="Pkinase"/>
    <property type="match status" value="1"/>
</dbReference>
<feature type="region of interest" description="Disordered" evidence="10">
    <location>
        <begin position="1"/>
        <end position="67"/>
    </location>
</feature>
<evidence type="ECO:0000256" key="8">
    <source>
        <dbReference type="ARBA" id="ARBA00047899"/>
    </source>
</evidence>
<proteinExistence type="inferred from homology"/>
<dbReference type="CDD" id="cd18186">
    <property type="entry name" value="BTB_POZ_ZBTB_KLHL-like"/>
    <property type="match status" value="1"/>
</dbReference>
<evidence type="ECO:0000256" key="7">
    <source>
        <dbReference type="ARBA" id="ARBA00022840"/>
    </source>
</evidence>
<dbReference type="InterPro" id="IPR051131">
    <property type="entry name" value="NEK_Ser/Thr_kinase_NIMA"/>
</dbReference>
<comment type="catalytic activity">
    <reaction evidence="9">
        <text>L-seryl-[protein] + ATP = O-phospho-L-seryl-[protein] + ADP + H(+)</text>
        <dbReference type="Rhea" id="RHEA:17989"/>
        <dbReference type="Rhea" id="RHEA-COMP:9863"/>
        <dbReference type="Rhea" id="RHEA-COMP:11604"/>
        <dbReference type="ChEBI" id="CHEBI:15378"/>
        <dbReference type="ChEBI" id="CHEBI:29999"/>
        <dbReference type="ChEBI" id="CHEBI:30616"/>
        <dbReference type="ChEBI" id="CHEBI:83421"/>
        <dbReference type="ChEBI" id="CHEBI:456216"/>
        <dbReference type="EC" id="2.7.11.1"/>
    </reaction>
</comment>
<sequence>SQQQPPQLTSTAAEERQQQTNEDSTAAPAAAAPTGGHSASGGAMGADTLRRHAGPASGSGGGGGVGSGNGSALADYEVVEVIGGGQLGCGEKSPPLKRRRQYCLERKSTLATCATCGTAISCAGYNYIIDREAKRAYIIMEYCPNGDLAALIKQHRRDKKYIPEDDILRWLSQLALALRCCHCRQGVKAVLHRDLKPANCFLDAGRSIKLGDFGLARVLAGDASFASTYLGTPYYMSPEQVKLCGYTEKSDMWALGVVAYELACLRPPFNGSTHDHCSTGPSIRDRLPPDELPEPAAWRRWADEQRRLADSLGRLRRLLKSRERELDARAAAADEREARLAKREAEVDSSDKENNFSLGVASCATQTRLLQLPHLSQHPMLHLHPRRPWLQYTMKALVTPAAALTRRKSRRLSCTGLCRGRDEPCRGKPTRFNLNAQPPQKMSLTPFEFPYWAWRNVSPPQSVSDAEQRVKEEMAKLTCGPVVLLVDYEYNLSDYMEEDDDGAIADGTPIPDRVIPKNTEIATNSYVLCVHSPVFRAMLNKSANFKEAAEARIELPGKLASTVRFVVKFLSTFFAEFSNETVAFNSSNVMPAMAFFKEYQMVSPLAKAVKFIRSECQRFHNYLNHQSVTPILESLLHYLRQAAEMRIDEVECLILCEIRVGFSSSNMLNSVEKVTSLGAYKRLDPITKSKVLRSLGGRSSH</sequence>
<accession>A0A1I8F4C4</accession>
<keyword evidence="5" id="KW-0547">Nucleotide-binding</keyword>
<dbReference type="InterPro" id="IPR008271">
    <property type="entry name" value="Ser/Thr_kinase_AS"/>
</dbReference>
<name>A0A1I8F4C4_9PLAT</name>
<dbReference type="InterPro" id="IPR000210">
    <property type="entry name" value="BTB/POZ_dom"/>
</dbReference>
<dbReference type="SUPFAM" id="SSF56112">
    <property type="entry name" value="Protein kinase-like (PK-like)"/>
    <property type="match status" value="1"/>
</dbReference>
<dbReference type="InterPro" id="IPR000719">
    <property type="entry name" value="Prot_kinase_dom"/>
</dbReference>
<dbReference type="Gene3D" id="1.10.510.10">
    <property type="entry name" value="Transferase(Phosphotransferase) domain 1"/>
    <property type="match status" value="1"/>
</dbReference>
<dbReference type="InterPro" id="IPR011333">
    <property type="entry name" value="SKP1/BTB/POZ_sf"/>
</dbReference>
<evidence type="ECO:0000256" key="2">
    <source>
        <dbReference type="ARBA" id="ARBA00012513"/>
    </source>
</evidence>
<dbReference type="SMART" id="SM00220">
    <property type="entry name" value="S_TKc"/>
    <property type="match status" value="1"/>
</dbReference>
<keyword evidence="4" id="KW-0808">Transferase</keyword>
<feature type="domain" description="Protein kinase" evidence="11">
    <location>
        <begin position="51"/>
        <end position="381"/>
    </location>
</feature>
<dbReference type="Gene3D" id="3.30.710.10">
    <property type="entry name" value="Potassium Channel Kv1.1, Chain A"/>
    <property type="match status" value="1"/>
</dbReference>
<dbReference type="WBParaSite" id="maker-unitig_17626-snap-gene-0.2-mRNA-1">
    <property type="protein sequence ID" value="maker-unitig_17626-snap-gene-0.2-mRNA-1"/>
    <property type="gene ID" value="maker-unitig_17626-snap-gene-0.2"/>
</dbReference>
<dbReference type="EC" id="2.7.11.1" evidence="2"/>
<evidence type="ECO:0000256" key="10">
    <source>
        <dbReference type="SAM" id="MobiDB-lite"/>
    </source>
</evidence>
<keyword evidence="3" id="KW-0723">Serine/threonine-protein kinase</keyword>